<reference evidence="2" key="1">
    <citation type="submission" date="2022-11" db="UniProtKB">
        <authorList>
            <consortium name="WormBaseParasite"/>
        </authorList>
    </citation>
    <scope>IDENTIFICATION</scope>
</reference>
<protein>
    <submittedName>
        <fullName evidence="2">Uncharacterized protein</fullName>
    </submittedName>
</protein>
<dbReference type="Proteomes" id="UP000887577">
    <property type="component" value="Unplaced"/>
</dbReference>
<organism evidence="1 2">
    <name type="scientific">Panagrolaimus superbus</name>
    <dbReference type="NCBI Taxonomy" id="310955"/>
    <lineage>
        <taxon>Eukaryota</taxon>
        <taxon>Metazoa</taxon>
        <taxon>Ecdysozoa</taxon>
        <taxon>Nematoda</taxon>
        <taxon>Chromadorea</taxon>
        <taxon>Rhabditida</taxon>
        <taxon>Tylenchina</taxon>
        <taxon>Panagrolaimomorpha</taxon>
        <taxon>Panagrolaimoidea</taxon>
        <taxon>Panagrolaimidae</taxon>
        <taxon>Panagrolaimus</taxon>
    </lineage>
</organism>
<evidence type="ECO:0000313" key="1">
    <source>
        <dbReference type="Proteomes" id="UP000887577"/>
    </source>
</evidence>
<sequence>MVNSFGVGIKIAGIFERTKFSFALSKVKAGRNYIATIKQDTVSSVKNILPIMDRDLWTFFQRFQVINIDSAQEKLFHAFSAACGWRIESIIVVEGKLLNKSSDGLIVGNVSFDIHTLNGTRHITMTVETNTLKTRKTQSETAAITVTYNKRKESVVMAMIEVLQIRGLFKINVHDDPQFLHPEALKIREDVKSQYLFCKMNAKGQLFPDQSIGLTIVNRYMQSLAKSLNLPTTQISHRVYRKGAAFKGALKTMVENGALVTLREISGVLNTLGLWHAESSMRYLQTRDGVLENTLQKYRDMVEVDPTIKPEDVHQFTTDKSLDEYYIEVDHEIVDCIFNAYNLIWGSSLSAFRRARKVDVACAINNFLSDNAPQSLQHRSINDLNPKENVGYRNNIWILQ</sequence>
<name>A0A914Z7C7_9BILA</name>
<accession>A0A914Z7C7</accession>
<proteinExistence type="predicted"/>
<evidence type="ECO:0000313" key="2">
    <source>
        <dbReference type="WBParaSite" id="PSU_v2.g7787.t1"/>
    </source>
</evidence>
<dbReference type="AlphaFoldDB" id="A0A914Z7C7"/>
<keyword evidence="1" id="KW-1185">Reference proteome</keyword>
<dbReference type="WBParaSite" id="PSU_v2.g7787.t1">
    <property type="protein sequence ID" value="PSU_v2.g7787.t1"/>
    <property type="gene ID" value="PSU_v2.g7787"/>
</dbReference>